<keyword evidence="2" id="KW-1185">Reference proteome</keyword>
<evidence type="ECO:0000313" key="2">
    <source>
        <dbReference type="Proteomes" id="UP000095472"/>
    </source>
</evidence>
<dbReference type="Proteomes" id="UP000095472">
    <property type="component" value="Chromosome"/>
</dbReference>
<dbReference type="EMBL" id="CP182909">
    <property type="protein sequence ID" value="XPM64319.1"/>
    <property type="molecule type" value="Genomic_DNA"/>
</dbReference>
<organism evidence="1 2">
    <name type="scientific">Desertifilum tharense IPPAS B-1220</name>
    <dbReference type="NCBI Taxonomy" id="1781255"/>
    <lineage>
        <taxon>Bacteria</taxon>
        <taxon>Bacillati</taxon>
        <taxon>Cyanobacteriota</taxon>
        <taxon>Cyanophyceae</taxon>
        <taxon>Desertifilales</taxon>
        <taxon>Desertifilaceae</taxon>
        <taxon>Desertifilum</taxon>
    </lineage>
</organism>
<reference evidence="1 2" key="1">
    <citation type="journal article" date="2016" name="Genome Announc.">
        <title>Draft Genome Sequence of the Thermotolerant Cyanobacterium Desertifilum sp. IPPAS B-1220.</title>
        <authorList>
            <person name="Mironov K.S."/>
            <person name="Sinetova M.A."/>
            <person name="Bolatkhan K."/>
            <person name="Zayadan B.K."/>
            <person name="Ustinova V.V."/>
            <person name="Kupriyanova E.V."/>
            <person name="Skrypnik A.N."/>
            <person name="Gogoleva N.E."/>
            <person name="Gogolev Y.V."/>
            <person name="Los D.A."/>
        </authorList>
    </citation>
    <scope>NUCLEOTIDE SEQUENCE [LARGE SCALE GENOMIC DNA]</scope>
    <source>
        <strain evidence="1 2">IPPAS B-1220</strain>
    </source>
</reference>
<evidence type="ECO:0000313" key="1">
    <source>
        <dbReference type="EMBL" id="XPM64319.1"/>
    </source>
</evidence>
<proteinExistence type="predicted"/>
<sequence>MFNLQSIHFLPYECDSQKDLVRDRIQVLLARFTDECAIHQSAPYNTGILNYDFRTCSSG</sequence>
<protein>
    <submittedName>
        <fullName evidence="1">Uncharacterized protein</fullName>
    </submittedName>
</protein>
<name>A0ACD5GUC1_9CYAN</name>
<gene>
    <name evidence="1" type="ORF">BH720_036210</name>
</gene>
<accession>A0ACD5GUC1</accession>